<evidence type="ECO:0000256" key="16">
    <source>
        <dbReference type="ARBA" id="ARBA00047364"/>
    </source>
</evidence>
<feature type="compositionally biased region" description="Basic and acidic residues" evidence="21">
    <location>
        <begin position="1035"/>
        <end position="1052"/>
    </location>
</feature>
<dbReference type="InterPro" id="IPR014729">
    <property type="entry name" value="Rossmann-like_a/b/a_fold"/>
</dbReference>
<reference evidence="24" key="1">
    <citation type="journal article" date="2014" name="Nat. Genet.">
        <title>Genome of the human hookworm Necator americanus.</title>
        <authorList>
            <person name="Tang Y.T."/>
            <person name="Gao X."/>
            <person name="Rosa B.A."/>
            <person name="Abubucker S."/>
            <person name="Hallsworth-Pepin K."/>
            <person name="Martin J."/>
            <person name="Tyagi R."/>
            <person name="Heizer E."/>
            <person name="Zhang X."/>
            <person name="Bhonagiri-Palsikar V."/>
            <person name="Minx P."/>
            <person name="Warren W.C."/>
            <person name="Wang Q."/>
            <person name="Zhan B."/>
            <person name="Hotez P.J."/>
            <person name="Sternberg P.W."/>
            <person name="Dougall A."/>
            <person name="Gaze S.T."/>
            <person name="Mulvenna J."/>
            <person name="Sotillo J."/>
            <person name="Ranganathan S."/>
            <person name="Rabelo E.M."/>
            <person name="Wilson R.K."/>
            <person name="Felgner P.L."/>
            <person name="Bethony J."/>
            <person name="Hawdon J.M."/>
            <person name="Gasser R.B."/>
            <person name="Loukas A."/>
            <person name="Mitreva M."/>
        </authorList>
    </citation>
    <scope>NUCLEOTIDE SEQUENCE [LARGE SCALE GENOMIC DNA]</scope>
</reference>
<evidence type="ECO:0000256" key="8">
    <source>
        <dbReference type="ARBA" id="ARBA00022598"/>
    </source>
</evidence>
<dbReference type="CDD" id="cd00814">
    <property type="entry name" value="MetRS_core"/>
    <property type="match status" value="1"/>
</dbReference>
<feature type="compositionally biased region" description="Low complexity" evidence="21">
    <location>
        <begin position="685"/>
        <end position="701"/>
    </location>
</feature>
<dbReference type="SUPFAM" id="SSF47323">
    <property type="entry name" value="Anticodon-binding domain of a subclass of class I aminoacyl-tRNA synthetases"/>
    <property type="match status" value="1"/>
</dbReference>
<dbReference type="PROSITE" id="PS00178">
    <property type="entry name" value="AA_TRNA_LIGASE_I"/>
    <property type="match status" value="1"/>
</dbReference>
<keyword evidence="8 19" id="KW-0436">Ligase</keyword>
<evidence type="ECO:0000256" key="11">
    <source>
        <dbReference type="ARBA" id="ARBA00022884"/>
    </source>
</evidence>
<accession>W2T3V2</accession>
<evidence type="ECO:0000256" key="4">
    <source>
        <dbReference type="ARBA" id="ARBA00012838"/>
    </source>
</evidence>
<name>W2T3V2_NECAM</name>
<dbReference type="PANTHER" id="PTHR45765:SF1">
    <property type="entry name" value="METHIONINE--TRNA LIGASE, CYTOPLASMIC"/>
    <property type="match status" value="1"/>
</dbReference>
<dbReference type="Proteomes" id="UP000053676">
    <property type="component" value="Unassembled WGS sequence"/>
</dbReference>
<evidence type="ECO:0000256" key="2">
    <source>
        <dbReference type="ARBA" id="ARBA00004604"/>
    </source>
</evidence>
<comment type="similarity">
    <text evidence="3 19">Belongs to the class-I aminoacyl-tRNA synthetase family.</text>
</comment>
<evidence type="ECO:0000256" key="6">
    <source>
        <dbReference type="ARBA" id="ARBA00022490"/>
    </source>
</evidence>
<dbReference type="Gene3D" id="2.40.50.140">
    <property type="entry name" value="Nucleic acid-binding proteins"/>
    <property type="match status" value="1"/>
</dbReference>
<evidence type="ECO:0000256" key="14">
    <source>
        <dbReference type="ARBA" id="ARBA00023242"/>
    </source>
</evidence>
<evidence type="ECO:0000256" key="19">
    <source>
        <dbReference type="RuleBase" id="RU363035"/>
    </source>
</evidence>
<dbReference type="GO" id="GO:0017101">
    <property type="term" value="C:aminoacyl-tRNA synthetase multienzyme complex"/>
    <property type="evidence" value="ECO:0007669"/>
    <property type="project" value="TreeGrafter"/>
</dbReference>
<feature type="region of interest" description="Disordered" evidence="21">
    <location>
        <begin position="1450"/>
        <end position="1480"/>
    </location>
</feature>
<dbReference type="FunFam" id="2.40.50.140:FF:000047">
    <property type="entry name" value="tyrosine--tRNA ligase, cytoplasmic isoform X2"/>
    <property type="match status" value="1"/>
</dbReference>
<dbReference type="STRING" id="51031.W2T3V2"/>
<dbReference type="InterPro" id="IPR001412">
    <property type="entry name" value="aa-tRNA-synth_I_CS"/>
</dbReference>
<feature type="coiled-coil region" evidence="20">
    <location>
        <begin position="641"/>
        <end position="668"/>
    </location>
</feature>
<evidence type="ECO:0000256" key="1">
    <source>
        <dbReference type="ARBA" id="ARBA00004496"/>
    </source>
</evidence>
<dbReference type="GO" id="GO:0000049">
    <property type="term" value="F:tRNA binding"/>
    <property type="evidence" value="ECO:0007669"/>
    <property type="project" value="UniProtKB-UniRule"/>
</dbReference>
<evidence type="ECO:0000256" key="10">
    <source>
        <dbReference type="ARBA" id="ARBA00022840"/>
    </source>
</evidence>
<feature type="compositionally biased region" description="Basic and acidic residues" evidence="21">
    <location>
        <begin position="1382"/>
        <end position="1398"/>
    </location>
</feature>
<dbReference type="Pfam" id="PF00133">
    <property type="entry name" value="tRNA-synt_1"/>
    <property type="match status" value="1"/>
</dbReference>
<dbReference type="Pfam" id="PF19303">
    <property type="entry name" value="Anticodon_3"/>
    <property type="match status" value="1"/>
</dbReference>
<dbReference type="GO" id="GO:0004823">
    <property type="term" value="F:leucine-tRNA ligase activity"/>
    <property type="evidence" value="ECO:0007669"/>
    <property type="project" value="UniProtKB-EC"/>
</dbReference>
<feature type="compositionally biased region" description="Acidic residues" evidence="21">
    <location>
        <begin position="1060"/>
        <end position="1074"/>
    </location>
</feature>
<keyword evidence="7 18" id="KW-0820">tRNA-binding</keyword>
<dbReference type="PRINTS" id="PR01041">
    <property type="entry name" value="TRNASYNTHMET"/>
</dbReference>
<dbReference type="GO" id="GO:0005730">
    <property type="term" value="C:nucleolus"/>
    <property type="evidence" value="ECO:0007669"/>
    <property type="project" value="UniProtKB-SubCell"/>
</dbReference>
<dbReference type="Pfam" id="PF25121">
    <property type="entry name" value="RRM_ESF1"/>
    <property type="match status" value="1"/>
</dbReference>
<feature type="region of interest" description="Disordered" evidence="21">
    <location>
        <begin position="1375"/>
        <end position="1398"/>
    </location>
</feature>
<dbReference type="KEGG" id="nai:NECAME_12225"/>
<dbReference type="Pfam" id="PF09334">
    <property type="entry name" value="tRNA-synt_1g"/>
    <property type="match status" value="1"/>
</dbReference>
<dbReference type="SUPFAM" id="SSF50249">
    <property type="entry name" value="Nucleic acid-binding proteins"/>
    <property type="match status" value="1"/>
</dbReference>
<dbReference type="CDD" id="cd02799">
    <property type="entry name" value="tRNA_bind_EMAP-II_like"/>
    <property type="match status" value="1"/>
</dbReference>
<evidence type="ECO:0000256" key="5">
    <source>
        <dbReference type="ARBA" id="ARBA00018335"/>
    </source>
</evidence>
<keyword evidence="24" id="KW-1185">Reference proteome</keyword>
<evidence type="ECO:0000256" key="9">
    <source>
        <dbReference type="ARBA" id="ARBA00022741"/>
    </source>
</evidence>
<dbReference type="CDD" id="cd07957">
    <property type="entry name" value="Anticodon_Ia_Met"/>
    <property type="match status" value="1"/>
</dbReference>
<evidence type="ECO:0000256" key="13">
    <source>
        <dbReference type="ARBA" id="ARBA00023146"/>
    </source>
</evidence>
<dbReference type="FunFam" id="3.40.50.620:FF:000018">
    <property type="entry name" value="Methionyl-tRNA synthetase, cytoplasmic"/>
    <property type="match status" value="1"/>
</dbReference>
<dbReference type="InterPro" id="IPR012340">
    <property type="entry name" value="NA-bd_OB-fold"/>
</dbReference>
<proteinExistence type="inferred from homology"/>
<feature type="compositionally biased region" description="Basic and acidic residues" evidence="21">
    <location>
        <begin position="1001"/>
        <end position="1027"/>
    </location>
</feature>
<sequence>MTAPSAAEIRKAWNEYPSFVGQTPKEKLVPVKGKRNILITSALPYVNNVPHLGNIIGCVLSADVFARYCRMRGYETLYVCGTDEYGTATETKALQESMTPREVCDKYHVIHRDIYKWFNVEFDIFGRTTTPQQTEFLADRFVTGICPFCAYDDARGDQCDACGRLINAVELKSPKCHICKLEPKVRQSTHIFLHLDALQDEVRQYVEKEIAKPDSRWSANAIAIVKGWIKGGLEKRCITRDLKWGTAVPLVFYVWYDAPIGYLSITKCLVGDNWTKWWKNPGEVELFNFIGKDNVAFHGVMFPCTQLGARDNYTIVNHVCATEYLNYEDSKFSKSRNTGVFGDSAKETGIEADVWRFYLLYMRPESQDTSFSWDDFALKLSILTVNSELLANLGNFINRALSFLANSFGGVVSDMELNDTDIELIAGVQADSMEWDQFMDAVREKDAVRAVLSMSRRGNQYMQSQQPWVLMKGSEEDKKRAGTVIGVAANISYHLAVVLHPIMPEISARIREQCGFERLPAFSTYPISYLKPGHKIGTPKPLFTKMESSKIAEWKVKFGGTDASPREPQTKGKDKTKHSKKASEAGNSSKKCENVKLKKNMAAANCVFPHLAKNQQQIKQLFEATLKKFSQARDQFVKQKGAELAADVAKLEKEIEALQQQLVEAETAAGIKQIPVPKVVKSVEKSNPPAAASASPVKQAKTATETPSKEKKGAEKKAAPGGNKKTENAVGGDTIDIGRLDLRVGRIIKCEKHPDADALYVEQIDVGESTPRTVVSGLVRHVPLDQMQNRLVVVLCNLKPAKMRGVESRAMVMCASSPEKVEIIEVDQLSQPGTPVVCPPYTHRPDAQLNPKKKIWETVAEDLKVSPDGYAVWKDCPLLVGGKTKMTAPTLRGNELFEDDVVDNSRMNCYIFILYFRMPKKKGSERLGLEDERFAHLRSDPKFSGLSNKEKKVTIGKRFAAVVTDPRFSAKARVDKYGRPVRKTGGDLLDLYEVEDSDEKEEVKTPEKKVKVSERAGEKRKTEKKVEEENDTDEKEPSDSDDDRPIKIDLARGEGNVESSSDDDDSDSESEWQADEELQMEIDLAHLDDDAEQVEWATNRIAACNMDWNVVHCEDLMILGKSFIPPGGSIKRITIYLSDFGAERLAEEDKHGPRLQLKKPLGEYDGDKIDDETKLAMRKYQVDQLRYYYAVIECDSTETAVAIYDQCDGYQFEASNIKMDLRFVPEGMEFDKDRIKEELSEDDVNVGKYKSKEKIISAVAQTSARIGWDENEELRRKKFEEAFNSDDDAGADLIADSDSDDEEREKSRQALMSLLGNKEEVDGLQVDWDNQQVEVKVTSNLIKNTYQAYLERRKQKKAERRQKIKELKEKERDALKAVGDQAKAKQKENRAALKAAKQREEKEGVLVEAVAGDERFKALFTDSAFAIDQSSRNYKGSKLIEKQVSVKRKANEQCQQSGDTNEPDLISKLKNKSAKWKKQK</sequence>
<feature type="region of interest" description="Disordered" evidence="21">
    <location>
        <begin position="685"/>
        <end position="732"/>
    </location>
</feature>
<dbReference type="EMBL" id="KI660282">
    <property type="protein sequence ID" value="ETN75652.1"/>
    <property type="molecule type" value="Genomic_DNA"/>
</dbReference>
<keyword evidence="9 19" id="KW-0547">Nucleotide-binding</keyword>
<evidence type="ECO:0000256" key="3">
    <source>
        <dbReference type="ARBA" id="ARBA00005594"/>
    </source>
</evidence>
<dbReference type="InterPro" id="IPR014758">
    <property type="entry name" value="Met-tRNA_synth"/>
</dbReference>
<keyword evidence="10 19" id="KW-0067">ATP-binding</keyword>
<dbReference type="GO" id="GO:0005829">
    <property type="term" value="C:cytosol"/>
    <property type="evidence" value="ECO:0007669"/>
    <property type="project" value="TreeGrafter"/>
</dbReference>
<dbReference type="InterPro" id="IPR002300">
    <property type="entry name" value="aa-tRNA-synth_Ia"/>
</dbReference>
<evidence type="ECO:0000259" key="22">
    <source>
        <dbReference type="PROSITE" id="PS50886"/>
    </source>
</evidence>
<dbReference type="Gene3D" id="1.10.730.10">
    <property type="entry name" value="Isoleucyl-tRNA Synthetase, Domain 1"/>
    <property type="match status" value="1"/>
</dbReference>
<evidence type="ECO:0000256" key="12">
    <source>
        <dbReference type="ARBA" id="ARBA00022917"/>
    </source>
</evidence>
<feature type="compositionally biased region" description="Basic and acidic residues" evidence="21">
    <location>
        <begin position="707"/>
        <end position="718"/>
    </location>
</feature>
<feature type="compositionally biased region" description="Basic and acidic residues" evidence="21">
    <location>
        <begin position="564"/>
        <end position="573"/>
    </location>
</feature>
<dbReference type="InterPro" id="IPR002547">
    <property type="entry name" value="tRNA-bd_dom"/>
</dbReference>
<feature type="domain" description="TRNA-binding" evidence="22">
    <location>
        <begin position="736"/>
        <end position="837"/>
    </location>
</feature>
<comment type="subcellular location">
    <subcellularLocation>
        <location evidence="1">Cytoplasm</location>
    </subcellularLocation>
    <subcellularLocation>
        <location evidence="2">Nucleus</location>
        <location evidence="2">Nucleolus</location>
    </subcellularLocation>
</comment>
<dbReference type="GO" id="GO:0005524">
    <property type="term" value="F:ATP binding"/>
    <property type="evidence" value="ECO:0007669"/>
    <property type="project" value="UniProtKB-KW"/>
</dbReference>
<evidence type="ECO:0000313" key="23">
    <source>
        <dbReference type="EMBL" id="ETN75652.1"/>
    </source>
</evidence>
<evidence type="ECO:0000256" key="7">
    <source>
        <dbReference type="ARBA" id="ARBA00022555"/>
    </source>
</evidence>
<keyword evidence="13 19" id="KW-0030">Aminoacyl-tRNA synthetase</keyword>
<keyword evidence="11 18" id="KW-0694">RNA-binding</keyword>
<keyword evidence="6" id="KW-0963">Cytoplasm</keyword>
<organism evidence="23 24">
    <name type="scientific">Necator americanus</name>
    <name type="common">Human hookworm</name>
    <dbReference type="NCBI Taxonomy" id="51031"/>
    <lineage>
        <taxon>Eukaryota</taxon>
        <taxon>Metazoa</taxon>
        <taxon>Ecdysozoa</taxon>
        <taxon>Nematoda</taxon>
        <taxon>Chromadorea</taxon>
        <taxon>Rhabditida</taxon>
        <taxon>Rhabditina</taxon>
        <taxon>Rhabditomorpha</taxon>
        <taxon>Strongyloidea</taxon>
        <taxon>Ancylostomatidae</taxon>
        <taxon>Bunostominae</taxon>
        <taxon>Necator</taxon>
    </lineage>
</organism>
<keyword evidence="20" id="KW-0175">Coiled coil</keyword>
<keyword evidence="14" id="KW-0539">Nucleus</keyword>
<evidence type="ECO:0000256" key="15">
    <source>
        <dbReference type="ARBA" id="ARBA00030904"/>
    </source>
</evidence>
<dbReference type="OrthoDB" id="5844513at2759"/>
<dbReference type="Pfam" id="PF08159">
    <property type="entry name" value="NUC153"/>
    <property type="match status" value="1"/>
</dbReference>
<dbReference type="Gene3D" id="3.40.50.620">
    <property type="entry name" value="HUPs"/>
    <property type="match status" value="2"/>
</dbReference>
<comment type="catalytic activity">
    <reaction evidence="17">
        <text>tRNA(Leu) + L-leucine + ATP = L-leucyl-tRNA(Leu) + AMP + diphosphate</text>
        <dbReference type="Rhea" id="RHEA:11688"/>
        <dbReference type="Rhea" id="RHEA-COMP:9613"/>
        <dbReference type="Rhea" id="RHEA-COMP:9622"/>
        <dbReference type="ChEBI" id="CHEBI:30616"/>
        <dbReference type="ChEBI" id="CHEBI:33019"/>
        <dbReference type="ChEBI" id="CHEBI:57427"/>
        <dbReference type="ChEBI" id="CHEBI:78442"/>
        <dbReference type="ChEBI" id="CHEBI:78494"/>
        <dbReference type="ChEBI" id="CHEBI:456215"/>
        <dbReference type="EC" id="6.1.1.4"/>
    </reaction>
</comment>
<dbReference type="GO" id="GO:0006431">
    <property type="term" value="P:methionyl-tRNA aminoacylation"/>
    <property type="evidence" value="ECO:0007669"/>
    <property type="project" value="InterPro"/>
</dbReference>
<dbReference type="PANTHER" id="PTHR45765">
    <property type="entry name" value="METHIONINE--TRNA LIGASE"/>
    <property type="match status" value="1"/>
</dbReference>
<feature type="region of interest" description="Disordered" evidence="21">
    <location>
        <begin position="557"/>
        <end position="592"/>
    </location>
</feature>
<dbReference type="FunFam" id="1.10.730.10:FF:000031">
    <property type="entry name" value="Putative Methionyl-tRNA synthetase"/>
    <property type="match status" value="1"/>
</dbReference>
<evidence type="ECO:0000256" key="21">
    <source>
        <dbReference type="SAM" id="MobiDB-lite"/>
    </source>
</evidence>
<dbReference type="Gene3D" id="2.20.28.20">
    <property type="entry name" value="Methionyl-tRNA synthetase, Zn-domain"/>
    <property type="match status" value="1"/>
</dbReference>
<keyword evidence="12 19" id="KW-0648">Protein biosynthesis</keyword>
<evidence type="ECO:0000256" key="18">
    <source>
        <dbReference type="PROSITE-ProRule" id="PRU00209"/>
    </source>
</evidence>
<dbReference type="InterPro" id="IPR033911">
    <property type="entry name" value="MetRS_core"/>
</dbReference>
<dbReference type="Pfam" id="PF01588">
    <property type="entry name" value="tRNA_bind"/>
    <property type="match status" value="1"/>
</dbReference>
<dbReference type="InterPro" id="IPR056750">
    <property type="entry name" value="RRM_ESF1"/>
</dbReference>
<dbReference type="InterPro" id="IPR023458">
    <property type="entry name" value="Met-tRNA_ligase_1"/>
</dbReference>
<dbReference type="InterPro" id="IPR041872">
    <property type="entry name" value="Anticodon_Met"/>
</dbReference>
<dbReference type="InterPro" id="IPR029038">
    <property type="entry name" value="MetRS_Zn"/>
</dbReference>
<feature type="region of interest" description="Disordered" evidence="21">
    <location>
        <begin position="996"/>
        <end position="1074"/>
    </location>
</feature>
<comment type="catalytic activity">
    <reaction evidence="16">
        <text>tRNA(Met) + L-methionine + ATP = L-methionyl-tRNA(Met) + AMP + diphosphate</text>
        <dbReference type="Rhea" id="RHEA:13481"/>
        <dbReference type="Rhea" id="RHEA-COMP:9667"/>
        <dbReference type="Rhea" id="RHEA-COMP:9698"/>
        <dbReference type="ChEBI" id="CHEBI:30616"/>
        <dbReference type="ChEBI" id="CHEBI:33019"/>
        <dbReference type="ChEBI" id="CHEBI:57844"/>
        <dbReference type="ChEBI" id="CHEBI:78442"/>
        <dbReference type="ChEBI" id="CHEBI:78530"/>
        <dbReference type="ChEBI" id="CHEBI:456215"/>
        <dbReference type="EC" id="6.1.1.10"/>
    </reaction>
</comment>
<evidence type="ECO:0000313" key="24">
    <source>
        <dbReference type="Proteomes" id="UP000053676"/>
    </source>
</evidence>
<evidence type="ECO:0000256" key="20">
    <source>
        <dbReference type="SAM" id="Coils"/>
    </source>
</evidence>
<evidence type="ECO:0000256" key="17">
    <source>
        <dbReference type="ARBA" id="ARBA00047469"/>
    </source>
</evidence>
<gene>
    <name evidence="23" type="ORF">NECAME_12225</name>
</gene>
<dbReference type="EC" id="6.1.1.10" evidence="4"/>
<dbReference type="SUPFAM" id="SSF52374">
    <property type="entry name" value="Nucleotidylyl transferase"/>
    <property type="match status" value="1"/>
</dbReference>
<dbReference type="PROSITE" id="PS50886">
    <property type="entry name" value="TRBD"/>
    <property type="match status" value="1"/>
</dbReference>
<dbReference type="InterPro" id="IPR009080">
    <property type="entry name" value="tRNAsynth_Ia_anticodon-bd"/>
</dbReference>
<dbReference type="GO" id="GO:0004825">
    <property type="term" value="F:methionine-tRNA ligase activity"/>
    <property type="evidence" value="ECO:0007669"/>
    <property type="project" value="UniProtKB-EC"/>
</dbReference>
<dbReference type="NCBIfam" id="TIGR00398">
    <property type="entry name" value="metG"/>
    <property type="match status" value="1"/>
</dbReference>
<protein>
    <recommendedName>
        <fullName evidence="5">Methionine--tRNA ligase, cytoplasmic</fullName>
        <ecNumber evidence="4">6.1.1.10</ecNumber>
    </recommendedName>
    <alternativeName>
        <fullName evidence="15">Methionyl-tRNA synthetase</fullName>
    </alternativeName>
</protein>
<dbReference type="InterPro" id="IPR012580">
    <property type="entry name" value="NUC153"/>
</dbReference>
<feature type="compositionally biased region" description="Basic residues" evidence="21">
    <location>
        <begin position="1469"/>
        <end position="1480"/>
    </location>
</feature>
<dbReference type="InterPro" id="IPR015413">
    <property type="entry name" value="Methionyl/Leucyl_tRNA_Synth"/>
</dbReference>